<feature type="domain" description="Abortive phage infection protein C-terminal" evidence="1">
    <location>
        <begin position="244"/>
        <end position="543"/>
    </location>
</feature>
<keyword evidence="3" id="KW-1185">Reference proteome</keyword>
<sequence>MPPRDEKIVQIEAALRNRFFPNVPKIIKQGRENWTEEQHDLDRLSRSLAAYALASQCELDDTTATGAITDGSNDGGIDALYFDRIGNRLVFVQAKYKKTGAAPTQADILKTINGVKALQARQFDRFNEAIRNRLDEIEDALDMAGVKLELLLTFLGDEVGSHVTTDLNAFRDELNRFSPVMTWYTTGLEQIYAWLVAEQAPATVDDQITLENWAGTTAPRKAFYGQISAAALAQLVEDHGKALFERNIRHYLGSVGVNTAIERTVRSRPGDFFYLNNGITAVAEAITPAPGNNLKCAFGLKNLSIVNGAQTAGAITIATLAGDISPDAKVLITIIEIGNDVDDIGRKITSARNYQNVVRGVDFAALDPNQERLRQELKVAGITYFYRSSAEARVRRDDTFTLEEAAVAMACMAFKVRASAELLQQPKPINAIDFVVAAKKEIGRLWEQGGTLYGQLFPAGLSGVRVCRSVRMYRFIDRILAGTEQSETGYHRRMFFRHGRYFIMAFVALRSADIINRPQLELVPADITLLSQRTNELSELIYAVTVPQQAFKGYLAMFRNLTDAQPLANSVLQRLAEQDAQQQAMQPATLPAQGT</sequence>
<protein>
    <recommendedName>
        <fullName evidence="1">Abortive phage infection protein C-terminal domain-containing protein</fullName>
    </recommendedName>
</protein>
<dbReference type="Pfam" id="PF10592">
    <property type="entry name" value="AIPR"/>
    <property type="match status" value="1"/>
</dbReference>
<reference evidence="2 3" key="1">
    <citation type="submission" date="2018-03" db="EMBL/GenBank/DDBJ databases">
        <title>Draft genome of Nitrosomonas supralitoralis APG5.</title>
        <authorList>
            <person name="Urakawa H."/>
            <person name="Lopez J.V."/>
        </authorList>
    </citation>
    <scope>NUCLEOTIDE SEQUENCE [LARGE SCALE GENOMIC DNA]</scope>
    <source>
        <strain evidence="2 3">APG5</strain>
    </source>
</reference>
<organism evidence="2 3">
    <name type="scientific">Nitrosomonas supralitoralis</name>
    <dbReference type="NCBI Taxonomy" id="2116706"/>
    <lineage>
        <taxon>Bacteria</taxon>
        <taxon>Pseudomonadati</taxon>
        <taxon>Pseudomonadota</taxon>
        <taxon>Betaproteobacteria</taxon>
        <taxon>Nitrosomonadales</taxon>
        <taxon>Nitrosomonadaceae</taxon>
        <taxon>Nitrosomonas</taxon>
    </lineage>
</organism>
<accession>A0A2P7NSV4</accession>
<proteinExistence type="predicted"/>
<dbReference type="RefSeq" id="WP_106707666.1">
    <property type="nucleotide sequence ID" value="NZ_PXXU01000045.1"/>
</dbReference>
<evidence type="ECO:0000259" key="1">
    <source>
        <dbReference type="Pfam" id="PF10592"/>
    </source>
</evidence>
<dbReference type="OrthoDB" id="9806213at2"/>
<dbReference type="InterPro" id="IPR018891">
    <property type="entry name" value="AIPR_C"/>
</dbReference>
<comment type="caution">
    <text evidence="2">The sequence shown here is derived from an EMBL/GenBank/DDBJ whole genome shotgun (WGS) entry which is preliminary data.</text>
</comment>
<dbReference type="AlphaFoldDB" id="A0A2P7NSV4"/>
<name>A0A2P7NSV4_9PROT</name>
<dbReference type="EMBL" id="PXXU01000045">
    <property type="protein sequence ID" value="PSJ16554.1"/>
    <property type="molecule type" value="Genomic_DNA"/>
</dbReference>
<gene>
    <name evidence="2" type="ORF">C7H79_12905</name>
</gene>
<evidence type="ECO:0000313" key="2">
    <source>
        <dbReference type="EMBL" id="PSJ16554.1"/>
    </source>
</evidence>
<dbReference type="Proteomes" id="UP000241912">
    <property type="component" value="Unassembled WGS sequence"/>
</dbReference>
<evidence type="ECO:0000313" key="3">
    <source>
        <dbReference type="Proteomes" id="UP000241912"/>
    </source>
</evidence>